<keyword evidence="6" id="KW-1185">Reference proteome</keyword>
<evidence type="ECO:0000259" key="4">
    <source>
        <dbReference type="Pfam" id="PF13098"/>
    </source>
</evidence>
<dbReference type="Pfam" id="PF13098">
    <property type="entry name" value="Thioredoxin_2"/>
    <property type="match status" value="1"/>
</dbReference>
<organism evidence="5 6">
    <name type="scientific">Bizionia paragorgiae</name>
    <dbReference type="NCBI Taxonomy" id="283786"/>
    <lineage>
        <taxon>Bacteria</taxon>
        <taxon>Pseudomonadati</taxon>
        <taxon>Bacteroidota</taxon>
        <taxon>Flavobacteriia</taxon>
        <taxon>Flavobacteriales</taxon>
        <taxon>Flavobacteriaceae</taxon>
        <taxon>Bizionia</taxon>
    </lineage>
</organism>
<evidence type="ECO:0000313" key="5">
    <source>
        <dbReference type="EMBL" id="SEA37089.1"/>
    </source>
</evidence>
<dbReference type="OrthoDB" id="9811036at2"/>
<feature type="domain" description="Thioredoxin-like fold" evidence="4">
    <location>
        <begin position="38"/>
        <end position="152"/>
    </location>
</feature>
<sequence length="183" mass="21127">MMKKITFGLIAILAFSISAVAQEINWITLEKAVELQQKTPKKIMMDMYTAWCGPCKMLDRNTFSNPDVIDYVNKHYYAVKFNAEGNDVVAFKGKTFTNPKYNPARAKSRNSAHQLASFFQIRSYPTILFLDEKADFLAPIIGYKAPRDLELYLKMFKNNEHVEMTSQDAFNAYFKAFKPEFTN</sequence>
<evidence type="ECO:0000256" key="2">
    <source>
        <dbReference type="ARBA" id="ARBA00023284"/>
    </source>
</evidence>
<evidence type="ECO:0000256" key="1">
    <source>
        <dbReference type="ARBA" id="ARBA00022729"/>
    </source>
</evidence>
<dbReference type="InterPro" id="IPR012336">
    <property type="entry name" value="Thioredoxin-like_fold"/>
</dbReference>
<name>A0A1H4AMB1_BIZPA</name>
<gene>
    <name evidence="5" type="ORF">SAMN04487990_11158</name>
</gene>
<dbReference type="InterPro" id="IPR036249">
    <property type="entry name" value="Thioredoxin-like_sf"/>
</dbReference>
<proteinExistence type="predicted"/>
<dbReference type="InterPro" id="IPR017937">
    <property type="entry name" value="Thioredoxin_CS"/>
</dbReference>
<dbReference type="PANTHER" id="PTHR15337">
    <property type="entry name" value="ANTERIOR GRADIENT PROTEIN-RELATED"/>
    <property type="match status" value="1"/>
</dbReference>
<reference evidence="5 6" key="1">
    <citation type="submission" date="2016-10" db="EMBL/GenBank/DDBJ databases">
        <authorList>
            <person name="de Groot N.N."/>
        </authorList>
    </citation>
    <scope>NUCLEOTIDE SEQUENCE [LARGE SCALE GENOMIC DNA]</scope>
    <source>
        <strain evidence="5 6">DSM 23842</strain>
    </source>
</reference>
<keyword evidence="1 3" id="KW-0732">Signal</keyword>
<feature type="chain" id="PRO_5011558741" evidence="3">
    <location>
        <begin position="22"/>
        <end position="183"/>
    </location>
</feature>
<feature type="signal peptide" evidence="3">
    <location>
        <begin position="1"/>
        <end position="21"/>
    </location>
</feature>
<keyword evidence="2" id="KW-0676">Redox-active center</keyword>
<evidence type="ECO:0000313" key="6">
    <source>
        <dbReference type="Proteomes" id="UP000198846"/>
    </source>
</evidence>
<dbReference type="SUPFAM" id="SSF52833">
    <property type="entry name" value="Thioredoxin-like"/>
    <property type="match status" value="1"/>
</dbReference>
<accession>A0A1H4AMB1</accession>
<protein>
    <submittedName>
        <fullName evidence="5">Thioredoxin-related protein</fullName>
    </submittedName>
</protein>
<dbReference type="PROSITE" id="PS00194">
    <property type="entry name" value="THIOREDOXIN_1"/>
    <property type="match status" value="1"/>
</dbReference>
<dbReference type="PANTHER" id="PTHR15337:SF11">
    <property type="entry name" value="THIOREDOXIN DOMAIN-CONTAINING PROTEIN"/>
    <property type="match status" value="1"/>
</dbReference>
<dbReference type="AlphaFoldDB" id="A0A1H4AMB1"/>
<dbReference type="Gene3D" id="3.40.30.10">
    <property type="entry name" value="Glutaredoxin"/>
    <property type="match status" value="1"/>
</dbReference>
<evidence type="ECO:0000256" key="3">
    <source>
        <dbReference type="SAM" id="SignalP"/>
    </source>
</evidence>
<dbReference type="Proteomes" id="UP000198846">
    <property type="component" value="Unassembled WGS sequence"/>
</dbReference>
<dbReference type="EMBL" id="FNQK01000011">
    <property type="protein sequence ID" value="SEA37089.1"/>
    <property type="molecule type" value="Genomic_DNA"/>
</dbReference>
<dbReference type="STRING" id="283786.SAMN04487990_11158"/>
<dbReference type="InterPro" id="IPR051099">
    <property type="entry name" value="AGR/TXD"/>
</dbReference>